<dbReference type="AlphaFoldDB" id="E7N477"/>
<protein>
    <submittedName>
        <fullName evidence="1">Uncharacterized protein</fullName>
    </submittedName>
</protein>
<evidence type="ECO:0000313" key="2">
    <source>
        <dbReference type="Proteomes" id="UP000004633"/>
    </source>
</evidence>
<dbReference type="Proteomes" id="UP000004633">
    <property type="component" value="Unassembled WGS sequence"/>
</dbReference>
<evidence type="ECO:0000313" key="1">
    <source>
        <dbReference type="EMBL" id="EFW29011.1"/>
    </source>
</evidence>
<sequence>MSNKEQAPGWLQAEEAIRAALQSRKNELFAAFEQGYIADMKHAWTDGYAAGSAAGKAEAKQEGASEGEFRGRKQGIIYAALNLLRDGMPPDKVAKIAELPELIIRKLASDNGIDVS</sequence>
<name>E7N477_9FIRM</name>
<dbReference type="HOGENOM" id="CLU_2345063_0_0_9"/>
<dbReference type="STRING" id="749551.HMPREF9555_01818"/>
<comment type="caution">
    <text evidence="1">The sequence shown here is derived from an EMBL/GenBank/DDBJ whole genome shotgun (WGS) entry which is preliminary data.</text>
</comment>
<gene>
    <name evidence="1" type="ORF">HMPREF9555_01818</name>
</gene>
<dbReference type="RefSeq" id="WP_009350468.1">
    <property type="nucleotide sequence ID" value="NZ_GL638151.1"/>
</dbReference>
<dbReference type="EMBL" id="AECV01000047">
    <property type="protein sequence ID" value="EFW29011.1"/>
    <property type="molecule type" value="Genomic_DNA"/>
</dbReference>
<proteinExistence type="predicted"/>
<reference evidence="1 2" key="1">
    <citation type="submission" date="2010-08" db="EMBL/GenBank/DDBJ databases">
        <authorList>
            <person name="Weinstock G."/>
            <person name="Sodergren E."/>
            <person name="Clifton S."/>
            <person name="Fulton L."/>
            <person name="Fulton B."/>
            <person name="Courtney L."/>
            <person name="Fronick C."/>
            <person name="Harrison M."/>
            <person name="Strong C."/>
            <person name="Farmer C."/>
            <person name="Delahaunty K."/>
            <person name="Markovic C."/>
            <person name="Hall O."/>
            <person name="Minx P."/>
            <person name="Tomlinson C."/>
            <person name="Mitreva M."/>
            <person name="Hou S."/>
            <person name="Chen J."/>
            <person name="Wollam A."/>
            <person name="Pepin K.H."/>
            <person name="Johnson M."/>
            <person name="Bhonagiri V."/>
            <person name="Zhang X."/>
            <person name="Suruliraj S."/>
            <person name="Warren W."/>
            <person name="Chinwalla A."/>
            <person name="Mardis E.R."/>
            <person name="Wilson R.K."/>
        </authorList>
    </citation>
    <scope>NUCLEOTIDE SEQUENCE [LARGE SCALE GENOMIC DNA]</scope>
    <source>
        <strain evidence="1 2">F0399</strain>
    </source>
</reference>
<keyword evidence="2" id="KW-1185">Reference proteome</keyword>
<organism evidence="1 2">
    <name type="scientific">Selenomonas artemidis F0399</name>
    <dbReference type="NCBI Taxonomy" id="749551"/>
    <lineage>
        <taxon>Bacteria</taxon>
        <taxon>Bacillati</taxon>
        <taxon>Bacillota</taxon>
        <taxon>Negativicutes</taxon>
        <taxon>Selenomonadales</taxon>
        <taxon>Selenomonadaceae</taxon>
        <taxon>Selenomonas</taxon>
    </lineage>
</organism>
<accession>E7N477</accession>